<dbReference type="InterPro" id="IPR008526">
    <property type="entry name" value="YedI"/>
</dbReference>
<keyword evidence="3" id="KW-1185">Reference proteome</keyword>
<gene>
    <name evidence="2" type="ORF">AHMF7605_00060</name>
</gene>
<keyword evidence="1" id="KW-0472">Membrane</keyword>
<name>A0A2T2Y938_9BACT</name>
<evidence type="ECO:0000256" key="1">
    <source>
        <dbReference type="SAM" id="Phobius"/>
    </source>
</evidence>
<dbReference type="AlphaFoldDB" id="A0A2T2Y938"/>
<organism evidence="2 3">
    <name type="scientific">Adhaeribacter arboris</name>
    <dbReference type="NCBI Taxonomy" id="2072846"/>
    <lineage>
        <taxon>Bacteria</taxon>
        <taxon>Pseudomonadati</taxon>
        <taxon>Bacteroidota</taxon>
        <taxon>Cytophagia</taxon>
        <taxon>Cytophagales</taxon>
        <taxon>Hymenobacteraceae</taxon>
        <taxon>Adhaeribacter</taxon>
    </lineage>
</organism>
<feature type="transmembrane region" description="Helical" evidence="1">
    <location>
        <begin position="76"/>
        <end position="94"/>
    </location>
</feature>
<dbReference type="PANTHER" id="PTHR30503:SF3">
    <property type="entry name" value="INNER MEMBRANE PROTEIN YEDI"/>
    <property type="match status" value="1"/>
</dbReference>
<accession>A0A2T2Y938</accession>
<dbReference type="RefSeq" id="WP_106925247.1">
    <property type="nucleotide sequence ID" value="NZ_PYFT01000001.1"/>
</dbReference>
<sequence>MPSGLLALLDDIGALVKVSAASLDDVPTQVAKTTGKVSGIVIDDTAVTPKYVVGLDPARELAIIFQIAKKSLINKVVFLAPAALLLGFFAPWAIQPILMLGGAYLCFEGYEKVHSLFSHHEVAHEEQAEQVKAITPEELEKERITSAVRTDIILSSEIIAIAYSQVADKTLVTQIIVLFAVAVFITAAVYGFVGLIVKADDFGVHLAKENHHSNVRNIGRGIVKFMPHFLKILGYVGTAAMLWVGFEIITHGIPFLHHLVESLEHALASVPPLAWLAKAIACAIGGLILGFIIEKFVVLIRKLI</sequence>
<dbReference type="Pfam" id="PF05661">
    <property type="entry name" value="DUF808"/>
    <property type="match status" value="1"/>
</dbReference>
<dbReference type="OrthoDB" id="9814178at2"/>
<feature type="transmembrane region" description="Helical" evidence="1">
    <location>
        <begin position="175"/>
        <end position="197"/>
    </location>
</feature>
<protein>
    <submittedName>
        <fullName evidence="2">DUF808 domain-containing protein</fullName>
    </submittedName>
</protein>
<dbReference type="PANTHER" id="PTHR30503">
    <property type="entry name" value="INNER MEMBRANE PROTEIN YEDI"/>
    <property type="match status" value="1"/>
</dbReference>
<evidence type="ECO:0000313" key="2">
    <source>
        <dbReference type="EMBL" id="PSR52025.1"/>
    </source>
</evidence>
<evidence type="ECO:0000313" key="3">
    <source>
        <dbReference type="Proteomes" id="UP000240357"/>
    </source>
</evidence>
<proteinExistence type="predicted"/>
<comment type="caution">
    <text evidence="2">The sequence shown here is derived from an EMBL/GenBank/DDBJ whole genome shotgun (WGS) entry which is preliminary data.</text>
</comment>
<feature type="transmembrane region" description="Helical" evidence="1">
    <location>
        <begin position="232"/>
        <end position="253"/>
    </location>
</feature>
<dbReference type="PIRSF" id="PIRSF016660">
    <property type="entry name" value="YedI"/>
    <property type="match status" value="1"/>
</dbReference>
<feature type="transmembrane region" description="Helical" evidence="1">
    <location>
        <begin position="273"/>
        <end position="293"/>
    </location>
</feature>
<dbReference type="GO" id="GO:0005886">
    <property type="term" value="C:plasma membrane"/>
    <property type="evidence" value="ECO:0007669"/>
    <property type="project" value="TreeGrafter"/>
</dbReference>
<dbReference type="EMBL" id="PYFT01000001">
    <property type="protein sequence ID" value="PSR52025.1"/>
    <property type="molecule type" value="Genomic_DNA"/>
</dbReference>
<keyword evidence="1" id="KW-1133">Transmembrane helix</keyword>
<dbReference type="Proteomes" id="UP000240357">
    <property type="component" value="Unassembled WGS sequence"/>
</dbReference>
<keyword evidence="1" id="KW-0812">Transmembrane</keyword>
<reference evidence="2 3" key="1">
    <citation type="submission" date="2018-03" db="EMBL/GenBank/DDBJ databases">
        <title>Adhaeribacter sp. HMF7605 Genome sequencing and assembly.</title>
        <authorList>
            <person name="Kang H."/>
            <person name="Kang J."/>
            <person name="Cha I."/>
            <person name="Kim H."/>
            <person name="Joh K."/>
        </authorList>
    </citation>
    <scope>NUCLEOTIDE SEQUENCE [LARGE SCALE GENOMIC DNA]</scope>
    <source>
        <strain evidence="2 3">HMF7605</strain>
    </source>
</reference>